<evidence type="ECO:0000313" key="3">
    <source>
        <dbReference type="Proteomes" id="UP000267208"/>
    </source>
</evidence>
<reference evidence="3" key="1">
    <citation type="submission" date="2018-08" db="EMBL/GenBank/DDBJ databases">
        <title>Genome of Lactobacillus sp. HBUAS52074.</title>
        <authorList>
            <person name="Guo Z."/>
            <person name="Zhang Z.D."/>
        </authorList>
    </citation>
    <scope>NUCLEOTIDE SEQUENCE [LARGE SCALE GENOMIC DNA]</scope>
    <source>
        <strain evidence="3">HBUAS52074</strain>
    </source>
</reference>
<evidence type="ECO:0000313" key="2">
    <source>
        <dbReference type="EMBL" id="AYE37491.1"/>
    </source>
</evidence>
<feature type="domain" description="DUF6883" evidence="1">
    <location>
        <begin position="1"/>
        <end position="111"/>
    </location>
</feature>
<sequence>MPDAKNAVFPKEKLTKYALATTAIKSGGANKTKVFESALGYDLNNYTDLMDKVYNGITKYEAIPQSDNGSGQRYRIDMPIKGPNKNIREVCTAWIKDAQSGELRLTSIFVNHKKKG</sequence>
<organism evidence="2 3">
    <name type="scientific">Companilactobacillus zhachilii</name>
    <dbReference type="NCBI Taxonomy" id="2304606"/>
    <lineage>
        <taxon>Bacteria</taxon>
        <taxon>Bacillati</taxon>
        <taxon>Bacillota</taxon>
        <taxon>Bacilli</taxon>
        <taxon>Lactobacillales</taxon>
        <taxon>Lactobacillaceae</taxon>
        <taxon>Companilactobacillus</taxon>
    </lineage>
</organism>
<evidence type="ECO:0000259" key="1">
    <source>
        <dbReference type="Pfam" id="PF21814"/>
    </source>
</evidence>
<dbReference type="AlphaFoldDB" id="A0A386PPD2"/>
<name>A0A386PPD2_9LACO</name>
<gene>
    <name evidence="2" type="ORF">D1B17_01965</name>
</gene>
<protein>
    <recommendedName>
        <fullName evidence="1">DUF6883 domain-containing protein</fullName>
    </recommendedName>
</protein>
<dbReference type="InterPro" id="IPR049250">
    <property type="entry name" value="DUF6883"/>
</dbReference>
<dbReference type="OrthoDB" id="9765386at2"/>
<dbReference type="Pfam" id="PF21814">
    <property type="entry name" value="DUF6883"/>
    <property type="match status" value="1"/>
</dbReference>
<dbReference type="RefSeq" id="WP_120141764.1">
    <property type="nucleotide sequence ID" value="NZ_CP031933.2"/>
</dbReference>
<accession>A0A386PPD2</accession>
<keyword evidence="3" id="KW-1185">Reference proteome</keyword>
<dbReference type="EMBL" id="CP031933">
    <property type="protein sequence ID" value="AYE37491.1"/>
    <property type="molecule type" value="Genomic_DNA"/>
</dbReference>
<dbReference type="Proteomes" id="UP000267208">
    <property type="component" value="Chromosome"/>
</dbReference>
<dbReference type="KEGG" id="lzh:D1B17_01965"/>
<proteinExistence type="predicted"/>